<dbReference type="AlphaFoldDB" id="A0A059L8L3"/>
<evidence type="ECO:0000313" key="2">
    <source>
        <dbReference type="Proteomes" id="UP000026739"/>
    </source>
</evidence>
<proteinExistence type="predicted"/>
<dbReference type="eggNOG" id="ENOG5031UBY">
    <property type="taxonomic scope" value="Bacteria"/>
</dbReference>
<comment type="caution">
    <text evidence="1">The sequence shown here is derived from an EMBL/GenBank/DDBJ whole genome shotgun (WGS) entry which is preliminary data.</text>
</comment>
<dbReference type="EMBL" id="AZQQ01000061">
    <property type="protein sequence ID" value="KDD70334.1"/>
    <property type="molecule type" value="Genomic_DNA"/>
</dbReference>
<gene>
    <name evidence="1" type="ORF">V466_03305</name>
</gene>
<protein>
    <submittedName>
        <fullName evidence="1">Uncharacterized protein</fullName>
    </submittedName>
</protein>
<reference evidence="1 2" key="1">
    <citation type="submission" date="2013-12" db="EMBL/GenBank/DDBJ databases">
        <authorList>
            <person name="Formusa P.A."/>
            <person name="Habash M."/>
            <person name="Lee H."/>
            <person name="Trevors J.T."/>
        </authorList>
    </citation>
    <scope>NUCLEOTIDE SEQUENCE [LARGE SCALE GENOMIC DNA]</scope>
    <source>
        <strain evidence="1 2">PD30</strain>
    </source>
</reference>
<dbReference type="Proteomes" id="UP000026739">
    <property type="component" value="Unassembled WGS sequence"/>
</dbReference>
<sequence>MKGHRLWVIAFLAFMTNGSSLLGIGQGSAGSVARTIEANHNLARNIETAKALGLMAGNPPIERQDDFFGPFHVDCSALQMCEVLA</sequence>
<name>A0A059L8L3_9PSED</name>
<accession>A0A059L8L3</accession>
<organism evidence="1 2">
    <name type="scientific">Pseudomonas mandelii PD30</name>
    <dbReference type="NCBI Taxonomy" id="1419583"/>
    <lineage>
        <taxon>Bacteria</taxon>
        <taxon>Pseudomonadati</taxon>
        <taxon>Pseudomonadota</taxon>
        <taxon>Gammaproteobacteria</taxon>
        <taxon>Pseudomonadales</taxon>
        <taxon>Pseudomonadaceae</taxon>
        <taxon>Pseudomonas</taxon>
    </lineage>
</organism>
<evidence type="ECO:0000313" key="1">
    <source>
        <dbReference type="EMBL" id="KDD70334.1"/>
    </source>
</evidence>
<dbReference type="RefSeq" id="WP_033054660.1">
    <property type="nucleotide sequence ID" value="NZ_AZQQ01000061.1"/>
</dbReference>